<keyword evidence="2" id="KW-1133">Transmembrane helix</keyword>
<protein>
    <recommendedName>
        <fullName evidence="5">DUF1232 domain-containing protein</fullName>
    </recommendedName>
</protein>
<evidence type="ECO:0000256" key="2">
    <source>
        <dbReference type="SAM" id="Phobius"/>
    </source>
</evidence>
<evidence type="ECO:0000313" key="4">
    <source>
        <dbReference type="Proteomes" id="UP000033947"/>
    </source>
</evidence>
<gene>
    <name evidence="3" type="ORF">UU55_C0001G0079</name>
</gene>
<sequence length="116" mass="13185">MGEDQGYKGKNPVKRSGIFEDLSQNFRLVMRLMGDKRVPFILKLLPVFGLLWLIFPDIAPGPVDDALAIFISSYLFIELSPRNVVSELRKRISEEELHGKKGKGDNTIDGDWHDVE</sequence>
<proteinExistence type="predicted"/>
<dbReference type="EMBL" id="LCBB01000001">
    <property type="protein sequence ID" value="KKS03618.1"/>
    <property type="molecule type" value="Genomic_DNA"/>
</dbReference>
<name>A0A0G0YT92_UNCKA</name>
<evidence type="ECO:0000256" key="1">
    <source>
        <dbReference type="SAM" id="MobiDB-lite"/>
    </source>
</evidence>
<evidence type="ECO:0000313" key="3">
    <source>
        <dbReference type="EMBL" id="KKS03618.1"/>
    </source>
</evidence>
<reference evidence="3 4" key="1">
    <citation type="journal article" date="2015" name="Nature">
        <title>rRNA introns, odd ribosomes, and small enigmatic genomes across a large radiation of phyla.</title>
        <authorList>
            <person name="Brown C.T."/>
            <person name="Hug L.A."/>
            <person name="Thomas B.C."/>
            <person name="Sharon I."/>
            <person name="Castelle C.J."/>
            <person name="Singh A."/>
            <person name="Wilkins M.J."/>
            <person name="Williams K.H."/>
            <person name="Banfield J.F."/>
        </authorList>
    </citation>
    <scope>NUCLEOTIDE SEQUENCE [LARGE SCALE GENOMIC DNA]</scope>
</reference>
<dbReference type="AlphaFoldDB" id="A0A0G0YT92"/>
<accession>A0A0G0YT92</accession>
<feature type="region of interest" description="Disordered" evidence="1">
    <location>
        <begin position="96"/>
        <end position="116"/>
    </location>
</feature>
<evidence type="ECO:0008006" key="5">
    <source>
        <dbReference type="Google" id="ProtNLM"/>
    </source>
</evidence>
<keyword evidence="2" id="KW-0812">Transmembrane</keyword>
<comment type="caution">
    <text evidence="3">The sequence shown here is derived from an EMBL/GenBank/DDBJ whole genome shotgun (WGS) entry which is preliminary data.</text>
</comment>
<feature type="transmembrane region" description="Helical" evidence="2">
    <location>
        <begin position="37"/>
        <end position="55"/>
    </location>
</feature>
<dbReference type="Proteomes" id="UP000033947">
    <property type="component" value="Unassembled WGS sequence"/>
</dbReference>
<organism evidence="3 4">
    <name type="scientific">candidate division WWE3 bacterium GW2011_GWC2_41_23</name>
    <dbReference type="NCBI Taxonomy" id="1619123"/>
    <lineage>
        <taxon>Bacteria</taxon>
        <taxon>Katanobacteria</taxon>
    </lineage>
</organism>
<keyword evidence="2" id="KW-0472">Membrane</keyword>